<accession>A0ABV8D1U0</accession>
<evidence type="ECO:0000313" key="1">
    <source>
        <dbReference type="EMBL" id="MFC3932393.1"/>
    </source>
</evidence>
<sequence length="212" mass="24508">MYQKWNDYLGYQGFKYIKPEKAGPLVEEMLALKALGQAARSDFTELAKLLNNKVVPFEMTRVSNWVNQAQIARPHFWCYFKHPKDSQDDVGIAIRLYGQKDDFGISVEVSFVERKKSDRTLAKQHQVLSLPLEGSLYYFVQKDGFSRRMAGTESNRQILKRAVNIGSIRKVLVKYDLPLTPQTQLEDLTDSLAVGFEKVMPYYEATKKREEQ</sequence>
<dbReference type="RefSeq" id="WP_380431781.1">
    <property type="nucleotide sequence ID" value="NZ_JBHSAC010000052.1"/>
</dbReference>
<evidence type="ECO:0000313" key="2">
    <source>
        <dbReference type="Proteomes" id="UP001595901"/>
    </source>
</evidence>
<organism evidence="1 2">
    <name type="scientific">Streptococcus dentapri</name>
    <dbReference type="NCBI Taxonomy" id="573564"/>
    <lineage>
        <taxon>Bacteria</taxon>
        <taxon>Bacillati</taxon>
        <taxon>Bacillota</taxon>
        <taxon>Bacilli</taxon>
        <taxon>Lactobacillales</taxon>
        <taxon>Streptococcaceae</taxon>
        <taxon>Streptococcus</taxon>
    </lineage>
</organism>
<gene>
    <name evidence="1" type="ORF">ACFOSE_06370</name>
</gene>
<proteinExistence type="predicted"/>
<dbReference type="Proteomes" id="UP001595901">
    <property type="component" value="Unassembled WGS sequence"/>
</dbReference>
<keyword evidence="2" id="KW-1185">Reference proteome</keyword>
<comment type="caution">
    <text evidence="1">The sequence shown here is derived from an EMBL/GenBank/DDBJ whole genome shotgun (WGS) entry which is preliminary data.</text>
</comment>
<dbReference type="EMBL" id="JBHSAC010000052">
    <property type="protein sequence ID" value="MFC3932393.1"/>
    <property type="molecule type" value="Genomic_DNA"/>
</dbReference>
<reference evidence="2" key="1">
    <citation type="journal article" date="2019" name="Int. J. Syst. Evol. Microbiol.">
        <title>The Global Catalogue of Microorganisms (GCM) 10K type strain sequencing project: providing services to taxonomists for standard genome sequencing and annotation.</title>
        <authorList>
            <consortium name="The Broad Institute Genomics Platform"/>
            <consortium name="The Broad Institute Genome Sequencing Center for Infectious Disease"/>
            <person name="Wu L."/>
            <person name="Ma J."/>
        </authorList>
    </citation>
    <scope>NUCLEOTIDE SEQUENCE [LARGE SCALE GENOMIC DNA]</scope>
    <source>
        <strain evidence="2">CCUG 58728</strain>
    </source>
</reference>
<name>A0ABV8D1U0_9STRE</name>
<protein>
    <submittedName>
        <fullName evidence="1">HI_0552 family protein</fullName>
    </submittedName>
</protein>